<accession>A0ABT8GAZ8</accession>
<evidence type="ECO:0000313" key="2">
    <source>
        <dbReference type="Proteomes" id="UP001172728"/>
    </source>
</evidence>
<gene>
    <name evidence="1" type="ORF">QQX09_10235</name>
</gene>
<dbReference type="RefSeq" id="WP_301134249.1">
    <property type="nucleotide sequence ID" value="NZ_JAUHPW010000007.1"/>
</dbReference>
<evidence type="ECO:0000313" key="1">
    <source>
        <dbReference type="EMBL" id="MDN4476232.1"/>
    </source>
</evidence>
<reference evidence="1" key="1">
    <citation type="submission" date="2023-06" db="EMBL/GenBank/DDBJ databases">
        <title>Sysu t00192.</title>
        <authorList>
            <person name="Gao L."/>
            <person name="Fang B.-Z."/>
            <person name="Li W.-J."/>
        </authorList>
    </citation>
    <scope>NUCLEOTIDE SEQUENCE</scope>
    <source>
        <strain evidence="1">SYSU T00192</strain>
    </source>
</reference>
<sequence>MSDAAKVVRTLAPLAEDPAVNALIVDETSEAIGMQIDTDTLVEDLADQEIDSNATPLLAQGNISLGSLLADQAPIAIRSAIATVVDSRALTTVCERSLWLEPK</sequence>
<protein>
    <submittedName>
        <fullName evidence="1">Uncharacterized protein</fullName>
    </submittedName>
</protein>
<organism evidence="1 2">
    <name type="scientific">Demequina litoralis</name>
    <dbReference type="NCBI Taxonomy" id="3051660"/>
    <lineage>
        <taxon>Bacteria</taxon>
        <taxon>Bacillati</taxon>
        <taxon>Actinomycetota</taxon>
        <taxon>Actinomycetes</taxon>
        <taxon>Micrococcales</taxon>
        <taxon>Demequinaceae</taxon>
        <taxon>Demequina</taxon>
    </lineage>
</organism>
<name>A0ABT8GAZ8_9MICO</name>
<proteinExistence type="predicted"/>
<comment type="caution">
    <text evidence="1">The sequence shown here is derived from an EMBL/GenBank/DDBJ whole genome shotgun (WGS) entry which is preliminary data.</text>
</comment>
<dbReference type="EMBL" id="JAUHPW010000007">
    <property type="protein sequence ID" value="MDN4476232.1"/>
    <property type="molecule type" value="Genomic_DNA"/>
</dbReference>
<keyword evidence="2" id="KW-1185">Reference proteome</keyword>
<dbReference type="Proteomes" id="UP001172728">
    <property type="component" value="Unassembled WGS sequence"/>
</dbReference>